<dbReference type="InterPro" id="IPR026341">
    <property type="entry name" value="T9SS_type_B"/>
</dbReference>
<evidence type="ECO:0000313" key="4">
    <source>
        <dbReference type="Proteomes" id="UP001273350"/>
    </source>
</evidence>
<organism evidence="3 4">
    <name type="scientific">Flavobacterium cupriresistens</name>
    <dbReference type="NCBI Taxonomy" id="2893885"/>
    <lineage>
        <taxon>Bacteria</taxon>
        <taxon>Pseudomonadati</taxon>
        <taxon>Bacteroidota</taxon>
        <taxon>Flavobacteriia</taxon>
        <taxon>Flavobacteriales</taxon>
        <taxon>Flavobacteriaceae</taxon>
        <taxon>Flavobacterium</taxon>
    </lineage>
</organism>
<protein>
    <submittedName>
        <fullName evidence="3">Gliding motility-associated C-terminal domain-containing protein</fullName>
    </submittedName>
</protein>
<proteinExistence type="predicted"/>
<evidence type="ECO:0000259" key="2">
    <source>
        <dbReference type="Pfam" id="PF19081"/>
    </source>
</evidence>
<dbReference type="Pfam" id="PF13585">
    <property type="entry name" value="CHU_C"/>
    <property type="match status" value="1"/>
</dbReference>
<sequence>MFKNHIKFLYFILFFVFFSFMPSSVFAQCAGNDGNLTVCDIPNPANQSINLYAALGGTPTAGGVWSDDDETGGLNATTGVLNVHLIRQSGIYHYTYTVNGGAGCTDNSATVTVTIGGYSGITSNSTQCSATGSFNLFEAFNGLFLGPQYNGQWFDNTTNKNVDASINITDFEGDYKFTYTMPAIGSCPAVSSSAVITVVRAPKSGEPIRLSLCASDGLSAYTNFDLYTLLKDQDAGGTWSDSNRINTGELTFSGDHFVDMEKIYDRFGEGYFYFTYRVLSPKPICDPEETIVWFRLEKKLDFTGATLTVNTDICETEIATANYSVTIRKGNAVIPNGSYFVQYKVSGPNGGAVEVIANFTNGVLIFPLDSKFFQQVGSFNVSILDIFAFNSSRKCTNIINNLSDDLVVYAIPDLSDAKITPITTCQNESATVQISDAIKITDGTYDLVYNLTGANTATGQIARATFTAGNASFSLPAILNSNAGTAVLTITNISHVISQCANTANLSGDILINPLPATATVRMQIKDVCFGEPVSVQVSGLGTLTDISLSYTVADNTTSTPLTVSLPVSGGNASFVLPSGPATNPGTYTVSITRLTNNITGCGTNITNLSDVFLINAIPVAPSANPQSFCKADGPTIANLQPNGAPYKWYISETATTPLAATYILKSENYYVRETSSAGCTSEPTMIAVTINDSAAPVLNSEGAGFCGLDRPTIADLTNRTNSPLSVVWYDARVNGNVVSSTTPLVENGHYFGFDFESTTGCISENSLEVVVFLTKCDSLENVFIPDGFSPNGDGVNDSFVIQDIDFLYPSYTLQIFNRYGNEMYKGFKNKPGWDGLNYEASGISSGIAPNGVYFYVLYFNKGNKPPKQGRLYLNR</sequence>
<dbReference type="InterPro" id="IPR044023">
    <property type="entry name" value="Ig_7"/>
</dbReference>
<accession>A0ABU4R794</accession>
<feature type="domain" description="Ig-like" evidence="2">
    <location>
        <begin position="619"/>
        <end position="692"/>
    </location>
</feature>
<name>A0ABU4R794_9FLAO</name>
<gene>
    <name evidence="3" type="ORF">SGQ83_03805</name>
</gene>
<keyword evidence="1" id="KW-0732">Signal</keyword>
<evidence type="ECO:0000256" key="1">
    <source>
        <dbReference type="SAM" id="SignalP"/>
    </source>
</evidence>
<dbReference type="Proteomes" id="UP001273350">
    <property type="component" value="Unassembled WGS sequence"/>
</dbReference>
<feature type="chain" id="PRO_5047298276" evidence="1">
    <location>
        <begin position="28"/>
        <end position="876"/>
    </location>
</feature>
<dbReference type="Pfam" id="PF19081">
    <property type="entry name" value="Ig_7"/>
    <property type="match status" value="1"/>
</dbReference>
<keyword evidence="4" id="KW-1185">Reference proteome</keyword>
<dbReference type="RefSeq" id="WP_230005046.1">
    <property type="nucleotide sequence ID" value="NZ_CP087134.1"/>
</dbReference>
<feature type="signal peptide" evidence="1">
    <location>
        <begin position="1"/>
        <end position="27"/>
    </location>
</feature>
<dbReference type="EMBL" id="JAWXVI010000002">
    <property type="protein sequence ID" value="MDX6188464.1"/>
    <property type="molecule type" value="Genomic_DNA"/>
</dbReference>
<comment type="caution">
    <text evidence="3">The sequence shown here is derived from an EMBL/GenBank/DDBJ whole genome shotgun (WGS) entry which is preliminary data.</text>
</comment>
<dbReference type="NCBIfam" id="TIGR04131">
    <property type="entry name" value="Bac_Flav_CTERM"/>
    <property type="match status" value="1"/>
</dbReference>
<reference evidence="3 4" key="1">
    <citation type="submission" date="2023-11" db="EMBL/GenBank/DDBJ databases">
        <title>Unpublished Manusciprt.</title>
        <authorList>
            <person name="Saticioglu I.B."/>
            <person name="Ay H."/>
            <person name="Ajmi N."/>
            <person name="Altun S."/>
            <person name="Duman M."/>
        </authorList>
    </citation>
    <scope>NUCLEOTIDE SEQUENCE [LARGE SCALE GENOMIC DNA]</scope>
    <source>
        <strain evidence="3 4">Fl-318</strain>
    </source>
</reference>
<evidence type="ECO:0000313" key="3">
    <source>
        <dbReference type="EMBL" id="MDX6188464.1"/>
    </source>
</evidence>